<dbReference type="EMBL" id="MU003495">
    <property type="protein sequence ID" value="KAF2475681.1"/>
    <property type="molecule type" value="Genomic_DNA"/>
</dbReference>
<organism evidence="1 2">
    <name type="scientific">Lindgomyces ingoldianus</name>
    <dbReference type="NCBI Taxonomy" id="673940"/>
    <lineage>
        <taxon>Eukaryota</taxon>
        <taxon>Fungi</taxon>
        <taxon>Dikarya</taxon>
        <taxon>Ascomycota</taxon>
        <taxon>Pezizomycotina</taxon>
        <taxon>Dothideomycetes</taxon>
        <taxon>Pleosporomycetidae</taxon>
        <taxon>Pleosporales</taxon>
        <taxon>Lindgomycetaceae</taxon>
        <taxon>Lindgomyces</taxon>
    </lineage>
</organism>
<reference evidence="1" key="1">
    <citation type="journal article" date="2020" name="Stud. Mycol.">
        <title>101 Dothideomycetes genomes: a test case for predicting lifestyles and emergence of pathogens.</title>
        <authorList>
            <person name="Haridas S."/>
            <person name="Albert R."/>
            <person name="Binder M."/>
            <person name="Bloem J."/>
            <person name="Labutti K."/>
            <person name="Salamov A."/>
            <person name="Andreopoulos B."/>
            <person name="Baker S."/>
            <person name="Barry K."/>
            <person name="Bills G."/>
            <person name="Bluhm B."/>
            <person name="Cannon C."/>
            <person name="Castanera R."/>
            <person name="Culley D."/>
            <person name="Daum C."/>
            <person name="Ezra D."/>
            <person name="Gonzalez J."/>
            <person name="Henrissat B."/>
            <person name="Kuo A."/>
            <person name="Liang C."/>
            <person name="Lipzen A."/>
            <person name="Lutzoni F."/>
            <person name="Magnuson J."/>
            <person name="Mondo S."/>
            <person name="Nolan M."/>
            <person name="Ohm R."/>
            <person name="Pangilinan J."/>
            <person name="Park H.-J."/>
            <person name="Ramirez L."/>
            <person name="Alfaro M."/>
            <person name="Sun H."/>
            <person name="Tritt A."/>
            <person name="Yoshinaga Y."/>
            <person name="Zwiers L.-H."/>
            <person name="Turgeon B."/>
            <person name="Goodwin S."/>
            <person name="Spatafora J."/>
            <person name="Crous P."/>
            <person name="Grigoriev I."/>
        </authorList>
    </citation>
    <scope>NUCLEOTIDE SEQUENCE</scope>
    <source>
        <strain evidence="1">ATCC 200398</strain>
    </source>
</reference>
<comment type="caution">
    <text evidence="1">The sequence shown here is derived from an EMBL/GenBank/DDBJ whole genome shotgun (WGS) entry which is preliminary data.</text>
</comment>
<gene>
    <name evidence="1" type="ORF">BDR25DRAFT_349965</name>
</gene>
<keyword evidence="2" id="KW-1185">Reference proteome</keyword>
<protein>
    <submittedName>
        <fullName evidence="1">Uncharacterized protein</fullName>
    </submittedName>
</protein>
<sequence>MMMAVSYQVHIEVGKKVFLYCMQNTEKRKAKIEWFREEMVMMSVVLPGQNQGFQELLLIDLVWFSHCHIFTFHAVGQNDDVYGAVRKTEAAERVVSKPKSVLLTSTLPETEEPIRRPLHRLAVFSPFIMHALMHPSGKIRQTALQPQKQRHPGQTSTNTWESCRRATNTIARRSSEAQNACLVIHPFIYPFTNAASHHTGFSSWGLFENRGKRTQTCLLHSANQNASVSETKTDIKPLTIKPSKKKEKFKKRKGESNEGHHRII</sequence>
<evidence type="ECO:0000313" key="2">
    <source>
        <dbReference type="Proteomes" id="UP000799755"/>
    </source>
</evidence>
<accession>A0ACB6R922</accession>
<evidence type="ECO:0000313" key="1">
    <source>
        <dbReference type="EMBL" id="KAF2475681.1"/>
    </source>
</evidence>
<name>A0ACB6R922_9PLEO</name>
<dbReference type="Proteomes" id="UP000799755">
    <property type="component" value="Unassembled WGS sequence"/>
</dbReference>
<proteinExistence type="predicted"/>